<protein>
    <submittedName>
        <fullName evidence="1">Uncharacterized protein</fullName>
    </submittedName>
</protein>
<keyword evidence="2" id="KW-1185">Reference proteome</keyword>
<proteinExistence type="predicted"/>
<dbReference type="Proteomes" id="UP000092445">
    <property type="component" value="Unassembled WGS sequence"/>
</dbReference>
<sequence>MMLPKNRELLRRVACGGNDCGGGGASVADSVGPHIAVQSAHTDVNIGAVKKLVSVTQYIIEYAKVCSSKIVIFKISTQHQDQRSAVQSERVDMTSMIIRPTPIATPAATKINTPAIFFKPKVLGYISTDDPLTVAHVKFSIVLRKRASFIPLSLVFGRSKTKNAAKFAVYEATMIMAKPAQTIPKTRAEKLRGVPSPIPLFSNTPQANQTAELRFKGFSS</sequence>
<organism evidence="1 2">
    <name type="scientific">Glossina pallidipes</name>
    <name type="common">Tsetse fly</name>
    <dbReference type="NCBI Taxonomy" id="7398"/>
    <lineage>
        <taxon>Eukaryota</taxon>
        <taxon>Metazoa</taxon>
        <taxon>Ecdysozoa</taxon>
        <taxon>Arthropoda</taxon>
        <taxon>Hexapoda</taxon>
        <taxon>Insecta</taxon>
        <taxon>Pterygota</taxon>
        <taxon>Neoptera</taxon>
        <taxon>Endopterygota</taxon>
        <taxon>Diptera</taxon>
        <taxon>Brachycera</taxon>
        <taxon>Muscomorpha</taxon>
        <taxon>Hippoboscoidea</taxon>
        <taxon>Glossinidae</taxon>
        <taxon>Glossina</taxon>
    </lineage>
</organism>
<evidence type="ECO:0000313" key="2">
    <source>
        <dbReference type="Proteomes" id="UP000092445"/>
    </source>
</evidence>
<dbReference type="EnsemblMetazoa" id="GPAI006955-RA">
    <property type="protein sequence ID" value="GPAI006955-PA"/>
    <property type="gene ID" value="GPAI006955"/>
</dbReference>
<dbReference type="AlphaFoldDB" id="A0A1A9Z8H6"/>
<accession>A0A1A9Z8H6</accession>
<name>A0A1A9Z8H6_GLOPL</name>
<dbReference type="VEuPathDB" id="VectorBase:GPAI006955"/>
<evidence type="ECO:0000313" key="1">
    <source>
        <dbReference type="EnsemblMetazoa" id="GPAI006955-PA"/>
    </source>
</evidence>
<reference evidence="2" key="1">
    <citation type="submission" date="2014-03" db="EMBL/GenBank/DDBJ databases">
        <authorList>
            <person name="Aksoy S."/>
            <person name="Warren W."/>
            <person name="Wilson R.K."/>
        </authorList>
    </citation>
    <scope>NUCLEOTIDE SEQUENCE [LARGE SCALE GENOMIC DNA]</scope>
    <source>
        <strain evidence="2">IAEA</strain>
    </source>
</reference>
<reference evidence="1" key="2">
    <citation type="submission" date="2020-05" db="UniProtKB">
        <authorList>
            <consortium name="EnsemblMetazoa"/>
        </authorList>
    </citation>
    <scope>IDENTIFICATION</scope>
    <source>
        <strain evidence="1">IAEA</strain>
    </source>
</reference>